<evidence type="ECO:0000313" key="2">
    <source>
        <dbReference type="Proteomes" id="UP000071927"/>
    </source>
</evidence>
<comment type="caution">
    <text evidence="1">The sequence shown here is derived from an EMBL/GenBank/DDBJ whole genome shotgun (WGS) entry which is preliminary data.</text>
</comment>
<dbReference type="EMBL" id="LQXV01000149">
    <property type="protein sequence ID" value="KXU09424.1"/>
    <property type="molecule type" value="Genomic_DNA"/>
</dbReference>
<evidence type="ECO:0000313" key="1">
    <source>
        <dbReference type="EMBL" id="KXU09424.1"/>
    </source>
</evidence>
<protein>
    <submittedName>
        <fullName evidence="1">Phage protein</fullName>
    </submittedName>
</protein>
<accession>A0A139R454</accession>
<dbReference type="AlphaFoldDB" id="A0A139R454"/>
<name>A0A139R454_9STRE</name>
<sequence length="112" mass="12948">MLAMALGLYGINSIVEAKRMTIEEFNVRKRGYLMQRLDKEQEIYLQAYLTRVVKAPDKSGKKYLFEKFNDFYDEAKHRNAILGGGYGPPVNSELLAIAKRRQQFLREGGKNE</sequence>
<reference evidence="1 2" key="1">
    <citation type="submission" date="2016-01" db="EMBL/GenBank/DDBJ databases">
        <title>Highly variable Streptococcus oralis are common among viridans streptococci isolated from primates.</title>
        <authorList>
            <person name="Denapaite D."/>
            <person name="Rieger M."/>
            <person name="Koendgen S."/>
            <person name="Brueckner R."/>
            <person name="Ochigava I."/>
            <person name="Kappeler P."/>
            <person name="Maetz-Rensing K."/>
            <person name="Leendertz F."/>
            <person name="Hakenbeck R."/>
        </authorList>
    </citation>
    <scope>NUCLEOTIDE SEQUENCE [LARGE SCALE GENOMIC DNA]</scope>
    <source>
        <strain evidence="1 2">DD03</strain>
    </source>
</reference>
<dbReference type="PATRIC" id="fig|315405.12.peg.985"/>
<organism evidence="1 2">
    <name type="scientific">Streptococcus gallolyticus</name>
    <dbReference type="NCBI Taxonomy" id="315405"/>
    <lineage>
        <taxon>Bacteria</taxon>
        <taxon>Bacillati</taxon>
        <taxon>Bacillota</taxon>
        <taxon>Bacilli</taxon>
        <taxon>Lactobacillales</taxon>
        <taxon>Streptococcaceae</taxon>
        <taxon>Streptococcus</taxon>
    </lineage>
</organism>
<proteinExistence type="predicted"/>
<dbReference type="Proteomes" id="UP000071927">
    <property type="component" value="Unassembled WGS sequence"/>
</dbReference>
<gene>
    <name evidence="1" type="ORF">SGADD03_00829</name>
</gene>